<gene>
    <name evidence="1" type="primary">WBGene00203851</name>
</gene>
<dbReference type="EnsemblMetazoa" id="PPA30986.1">
    <property type="protein sequence ID" value="PPA30986.1"/>
    <property type="gene ID" value="WBGene00203851"/>
</dbReference>
<evidence type="ECO:0000313" key="1">
    <source>
        <dbReference type="EnsemblMetazoa" id="PPA30986.1"/>
    </source>
</evidence>
<proteinExistence type="predicted"/>
<reference evidence="2" key="1">
    <citation type="journal article" date="2008" name="Nat. Genet.">
        <title>The Pristionchus pacificus genome provides a unique perspective on nematode lifestyle and parasitism.</title>
        <authorList>
            <person name="Dieterich C."/>
            <person name="Clifton S.W."/>
            <person name="Schuster L.N."/>
            <person name="Chinwalla A."/>
            <person name="Delehaunty K."/>
            <person name="Dinkelacker I."/>
            <person name="Fulton L."/>
            <person name="Fulton R."/>
            <person name="Godfrey J."/>
            <person name="Minx P."/>
            <person name="Mitreva M."/>
            <person name="Roeseler W."/>
            <person name="Tian H."/>
            <person name="Witte H."/>
            <person name="Yang S.P."/>
            <person name="Wilson R.K."/>
            <person name="Sommer R.J."/>
        </authorList>
    </citation>
    <scope>NUCLEOTIDE SEQUENCE [LARGE SCALE GENOMIC DNA]</scope>
    <source>
        <strain evidence="2">PS312</strain>
    </source>
</reference>
<reference evidence="1" key="2">
    <citation type="submission" date="2022-06" db="UniProtKB">
        <authorList>
            <consortium name="EnsemblMetazoa"/>
        </authorList>
    </citation>
    <scope>IDENTIFICATION</scope>
    <source>
        <strain evidence="1">PS312</strain>
    </source>
</reference>
<evidence type="ECO:0000313" key="2">
    <source>
        <dbReference type="Proteomes" id="UP000005239"/>
    </source>
</evidence>
<accession>A0A8R1UI32</accession>
<keyword evidence="2" id="KW-1185">Reference proteome</keyword>
<protein>
    <submittedName>
        <fullName evidence="1">Uncharacterized protein</fullName>
    </submittedName>
</protein>
<name>A0A2A6CLT9_PRIPA</name>
<dbReference type="Proteomes" id="UP000005239">
    <property type="component" value="Unassembled WGS sequence"/>
</dbReference>
<sequence>MFSMRLSLVLLSFILPALCTACIPTKTPQPGIPATPGPSQPPPCPPLTPINPISECDTKYGPVKTCFGATINPTSATCPIAGGAVTIKKPDGTFAIFDGGLTCVDNAWSGLFGGITVNLEDVSGITSGPIACVI</sequence>
<dbReference type="AlphaFoldDB" id="A0A2A6CLT9"/>
<organism evidence="1 2">
    <name type="scientific">Pristionchus pacificus</name>
    <name type="common">Parasitic nematode worm</name>
    <dbReference type="NCBI Taxonomy" id="54126"/>
    <lineage>
        <taxon>Eukaryota</taxon>
        <taxon>Metazoa</taxon>
        <taxon>Ecdysozoa</taxon>
        <taxon>Nematoda</taxon>
        <taxon>Chromadorea</taxon>
        <taxon>Rhabditida</taxon>
        <taxon>Rhabditina</taxon>
        <taxon>Diplogasteromorpha</taxon>
        <taxon>Diplogasteroidea</taxon>
        <taxon>Neodiplogasteridae</taxon>
        <taxon>Pristionchus</taxon>
    </lineage>
</organism>
<accession>A0A2A6CLT9</accession>